<keyword evidence="3" id="KW-1185">Reference proteome</keyword>
<dbReference type="AlphaFoldDB" id="A0AAV7XCW1"/>
<feature type="region of interest" description="Disordered" evidence="1">
    <location>
        <begin position="1"/>
        <end position="28"/>
    </location>
</feature>
<dbReference type="Proteomes" id="UP001075354">
    <property type="component" value="Chromosome 11"/>
</dbReference>
<protein>
    <submittedName>
        <fullName evidence="2">Uncharacterized protein</fullName>
    </submittedName>
</protein>
<organism evidence="2 3">
    <name type="scientific">Megalurothrips usitatus</name>
    <name type="common">bean blossom thrips</name>
    <dbReference type="NCBI Taxonomy" id="439358"/>
    <lineage>
        <taxon>Eukaryota</taxon>
        <taxon>Metazoa</taxon>
        <taxon>Ecdysozoa</taxon>
        <taxon>Arthropoda</taxon>
        <taxon>Hexapoda</taxon>
        <taxon>Insecta</taxon>
        <taxon>Pterygota</taxon>
        <taxon>Neoptera</taxon>
        <taxon>Paraneoptera</taxon>
        <taxon>Thysanoptera</taxon>
        <taxon>Terebrantia</taxon>
        <taxon>Thripoidea</taxon>
        <taxon>Thripidae</taxon>
        <taxon>Megalurothrips</taxon>
    </lineage>
</organism>
<evidence type="ECO:0000313" key="2">
    <source>
        <dbReference type="EMBL" id="KAJ1522716.1"/>
    </source>
</evidence>
<dbReference type="EMBL" id="JAPTSV010000011">
    <property type="protein sequence ID" value="KAJ1522716.1"/>
    <property type="molecule type" value="Genomic_DNA"/>
</dbReference>
<evidence type="ECO:0000256" key="1">
    <source>
        <dbReference type="SAM" id="MobiDB-lite"/>
    </source>
</evidence>
<proteinExistence type="predicted"/>
<name>A0AAV7XCW1_9NEOP</name>
<reference evidence="2" key="1">
    <citation type="submission" date="2022-12" db="EMBL/GenBank/DDBJ databases">
        <title>Chromosome-level genome assembly of the bean flower thrips Megalurothrips usitatus.</title>
        <authorList>
            <person name="Ma L."/>
            <person name="Liu Q."/>
            <person name="Li H."/>
            <person name="Cai W."/>
        </authorList>
    </citation>
    <scope>NUCLEOTIDE SEQUENCE</scope>
    <source>
        <strain evidence="2">Cailab_2022a</strain>
    </source>
</reference>
<accession>A0AAV7XCW1</accession>
<evidence type="ECO:0000313" key="3">
    <source>
        <dbReference type="Proteomes" id="UP001075354"/>
    </source>
</evidence>
<sequence>MTGIERPKYATTGRTAGGAWSPSLNPPISGNSWNKKVVQVRWPQAAQAPQARGGLGPASYYVLQIPTYAIMPVSRPDREAARITPRHGHLAPGHMGTPWIVEAANAVAVVPDPAPHPAPYEPQPPALEAALEAALPASPGASPVASPAVSSVSASGMTSPRECINIVVDAWRDEERGEKADRIVSAD</sequence>
<comment type="caution">
    <text evidence="2">The sequence shown here is derived from an EMBL/GenBank/DDBJ whole genome shotgun (WGS) entry which is preliminary data.</text>
</comment>
<gene>
    <name evidence="2" type="ORF">ONE63_001876</name>
</gene>